<organism evidence="2 3">
    <name type="scientific">Rotaria magnacalcarata</name>
    <dbReference type="NCBI Taxonomy" id="392030"/>
    <lineage>
        <taxon>Eukaryota</taxon>
        <taxon>Metazoa</taxon>
        <taxon>Spiralia</taxon>
        <taxon>Gnathifera</taxon>
        <taxon>Rotifera</taxon>
        <taxon>Eurotatoria</taxon>
        <taxon>Bdelloidea</taxon>
        <taxon>Philodinida</taxon>
        <taxon>Philodinidae</taxon>
        <taxon>Rotaria</taxon>
    </lineage>
</organism>
<accession>A0A819C8K2</accession>
<sequence length="1150" mass="130721">MNCFSNQVSESPTDEMDIALYIKDFEVTDPSNMFQDVKFSDGVLNNDIVEPLATVDDYRIIDISNGFLDDFQNSTIPNDSMSHSLALDLFDITNPMNDEQWNDDEFEQIVNGGLGEEEPIMAESNSQLNASETQQTLAIEMNTFQSAFTDVEMFVTEQPKPDQRARYESDGPRFLPDSKKHPMTVEIRNLSSVQLADNTSIGIVLTMLTTTKNPKNQTFIHVNRLKYRTGDAIELDNGSVFVPLAKSDILKGEKTFPRLSIICKKFDNYSFDLTSFDEATIERTTEKYIMTDKDGMTKVAKAKQFSSDYDLLCYKIIFQLAVKQDDLISILHIKCETNIINEQKTAAKVVKRKISPGDILPAKKKDKVNRSVQHRYAESFNISTLPITRRSSNKQYVSNCSSIYIYMTNYQAHLFSIFEDTNKSSLSTEEIDTRLFFDYTDEREQLYEIDVAAPSPIIDEIAELFDGEPGILHPTETNDMPDQTQSTDEHLAMIKPSDHSLQTSRQSVEKLPAKDHLDSSIELSKSVAVTVPTPNQLKIVYQLEDTYRARYKSDYFPQNGSCRRPRYVADKEGNHYVTIQMPSGYKRDLTNEYIRVALITTSIDGRGHFYSPYKFQTNHRDSKVLDQNPIFLPAQAQKQNQSTMKLQLVLIKSKLDQLNDAQPLKQFPDTISIQNIINEEKLAPKDLINTYQLDKSHIAFTLCTKLPNGSYNVHSETTVISSIITESSSKQSAAPTNKTKTNRKPIEKIICCPHCNHSFDPANVKVTQQETKRKSNNFKKLLKHIEMIADSLSVEEHISNFPNFDDDLLRLLDTNHQLKNVCYEESSDDTSIDCSLIEFIDPKNCGIEKSELDPYLPPINRSQDTICTDYDPNLFFLDFSISSKERADGYNVTNAKSNHVPLSSSVGVTMPKKSLNLSRGIEVVDDLELEYKPRYKSDYHSQDGTIRKPRYVANRDGTHCVRLKVAPGSKGYLRVDWTTTELSKGIRYSMPYKFQIDNDSFDSPDVNPFYVDFTADNSGMLGLYLVLIKAKQDELKSLQLQLFPPFEDCSSVSIANSFDVAAPLTAKKLIEQYQLEKSQLAFTLCTLSKDGQLFLPDWSTTVYSTVMTEISTETSKKRKIACPRCKNSFEITVNKAGDISYQEPAKKRKR</sequence>
<reference evidence="2" key="1">
    <citation type="submission" date="2021-02" db="EMBL/GenBank/DDBJ databases">
        <authorList>
            <person name="Nowell W R."/>
        </authorList>
    </citation>
    <scope>NUCLEOTIDE SEQUENCE</scope>
</reference>
<evidence type="ECO:0000313" key="2">
    <source>
        <dbReference type="EMBL" id="CAF3807573.1"/>
    </source>
</evidence>
<comment type="caution">
    <text evidence="2">The sequence shown here is derived from an EMBL/GenBank/DDBJ whole genome shotgun (WGS) entry which is preliminary data.</text>
</comment>
<protein>
    <submittedName>
        <fullName evidence="2">Uncharacterized protein</fullName>
    </submittedName>
</protein>
<dbReference type="EMBL" id="CAJOBF010000377">
    <property type="protein sequence ID" value="CAF3807573.1"/>
    <property type="molecule type" value="Genomic_DNA"/>
</dbReference>
<feature type="region of interest" description="Disordered" evidence="1">
    <location>
        <begin position="159"/>
        <end position="179"/>
    </location>
</feature>
<evidence type="ECO:0000256" key="1">
    <source>
        <dbReference type="SAM" id="MobiDB-lite"/>
    </source>
</evidence>
<dbReference type="Proteomes" id="UP000663842">
    <property type="component" value="Unassembled WGS sequence"/>
</dbReference>
<evidence type="ECO:0000313" key="3">
    <source>
        <dbReference type="Proteomes" id="UP000663842"/>
    </source>
</evidence>
<proteinExistence type="predicted"/>
<name>A0A819C8K2_9BILA</name>
<gene>
    <name evidence="2" type="ORF">UXM345_LOCUS5184</name>
</gene>
<dbReference type="AlphaFoldDB" id="A0A819C8K2"/>